<organism evidence="14 15">
    <name type="scientific">Zophobas morio</name>
    <dbReference type="NCBI Taxonomy" id="2755281"/>
    <lineage>
        <taxon>Eukaryota</taxon>
        <taxon>Metazoa</taxon>
        <taxon>Ecdysozoa</taxon>
        <taxon>Arthropoda</taxon>
        <taxon>Hexapoda</taxon>
        <taxon>Insecta</taxon>
        <taxon>Pterygota</taxon>
        <taxon>Neoptera</taxon>
        <taxon>Endopterygota</taxon>
        <taxon>Coleoptera</taxon>
        <taxon>Polyphaga</taxon>
        <taxon>Cucujiformia</taxon>
        <taxon>Tenebrionidae</taxon>
        <taxon>Zophobas</taxon>
    </lineage>
</organism>
<comment type="caution">
    <text evidence="14">The sequence shown here is derived from an EMBL/GenBank/DDBJ whole genome shotgun (WGS) entry which is preliminary data.</text>
</comment>
<dbReference type="Proteomes" id="UP001168821">
    <property type="component" value="Unassembled WGS sequence"/>
</dbReference>
<evidence type="ECO:0000256" key="11">
    <source>
        <dbReference type="ARBA" id="ARBA00023303"/>
    </source>
</evidence>
<evidence type="ECO:0000256" key="8">
    <source>
        <dbReference type="ARBA" id="ARBA00023065"/>
    </source>
</evidence>
<dbReference type="PANTHER" id="PTHR11690">
    <property type="entry name" value="AMILORIDE-SENSITIVE SODIUM CHANNEL-RELATED"/>
    <property type="match status" value="1"/>
</dbReference>
<evidence type="ECO:0000256" key="7">
    <source>
        <dbReference type="ARBA" id="ARBA00023053"/>
    </source>
</evidence>
<gene>
    <name evidence="14" type="ORF">Zmor_000247</name>
</gene>
<dbReference type="InterPro" id="IPR001873">
    <property type="entry name" value="ENaC"/>
</dbReference>
<evidence type="ECO:0000256" key="9">
    <source>
        <dbReference type="ARBA" id="ARBA00023136"/>
    </source>
</evidence>
<evidence type="ECO:0000256" key="10">
    <source>
        <dbReference type="ARBA" id="ARBA00023201"/>
    </source>
</evidence>
<evidence type="ECO:0000256" key="3">
    <source>
        <dbReference type="ARBA" id="ARBA00022448"/>
    </source>
</evidence>
<keyword evidence="7" id="KW-0915">Sodium</keyword>
<dbReference type="AlphaFoldDB" id="A0AA38IZN1"/>
<dbReference type="GO" id="GO:0005886">
    <property type="term" value="C:plasma membrane"/>
    <property type="evidence" value="ECO:0007669"/>
    <property type="project" value="TreeGrafter"/>
</dbReference>
<keyword evidence="4 12" id="KW-0894">Sodium channel</keyword>
<name>A0AA38IZN1_9CUCU</name>
<proteinExistence type="inferred from homology"/>
<evidence type="ECO:0000256" key="2">
    <source>
        <dbReference type="ARBA" id="ARBA00007193"/>
    </source>
</evidence>
<keyword evidence="6 13" id="KW-1133">Transmembrane helix</keyword>
<comment type="similarity">
    <text evidence="2 12">Belongs to the amiloride-sensitive sodium channel (TC 1.A.6) family.</text>
</comment>
<keyword evidence="11 12" id="KW-0407">Ion channel</keyword>
<evidence type="ECO:0000256" key="6">
    <source>
        <dbReference type="ARBA" id="ARBA00022989"/>
    </source>
</evidence>
<keyword evidence="5 12" id="KW-0812">Transmembrane</keyword>
<dbReference type="GO" id="GO:0015280">
    <property type="term" value="F:ligand-gated sodium channel activity"/>
    <property type="evidence" value="ECO:0007669"/>
    <property type="project" value="TreeGrafter"/>
</dbReference>
<dbReference type="EMBL" id="JALNTZ010000001">
    <property type="protein sequence ID" value="KAJ3664698.1"/>
    <property type="molecule type" value="Genomic_DNA"/>
</dbReference>
<sequence>MQAFFDASPNQVRMSCVTITIPEENNKEEKKTAKKSAFLSHISDNVSEFMNNSSIHGLKYLVGNDRTLPEKILWALVLFISIYTCSLLVKSTWRKWEETPTILSFSQTPVRTWEIPFPAVTVCPGYNYNKESNFTFRYFINGESEKVGNVSSYCKERTRKNHRPCFSEFHLFDFFENPNLEKFLLQTSILPKQIFSFCGWNSEEDCQKLFSRVLTELSVCYSFNMLDKNYIFRNVTYIPTTFANQPKISHWTLNKNYDATNEAVYPRRSATIKNMLFLILNSIKDVGCVGSNSLTIKITKQLDFVPDVTGVKAEDAPSKLKKWFFRRKLELGMIHSYLLAIVYLLVIRFRITLMLGQRTLMERQLLWYILKNQNLLRWKGRSCSGMSIFGLTVADSLVFS</sequence>
<keyword evidence="9 13" id="KW-0472">Membrane</keyword>
<keyword evidence="15" id="KW-1185">Reference proteome</keyword>
<feature type="transmembrane region" description="Helical" evidence="13">
    <location>
        <begin position="72"/>
        <end position="89"/>
    </location>
</feature>
<reference evidence="14" key="1">
    <citation type="journal article" date="2023" name="G3 (Bethesda)">
        <title>Whole genome assemblies of Zophobas morio and Tenebrio molitor.</title>
        <authorList>
            <person name="Kaur S."/>
            <person name="Stinson S.A."/>
            <person name="diCenzo G.C."/>
        </authorList>
    </citation>
    <scope>NUCLEOTIDE SEQUENCE</scope>
    <source>
        <strain evidence="14">QUZm001</strain>
    </source>
</reference>
<dbReference type="Pfam" id="PF00858">
    <property type="entry name" value="ASC"/>
    <property type="match status" value="1"/>
</dbReference>
<keyword evidence="8 12" id="KW-0406">Ion transport</keyword>
<protein>
    <submittedName>
        <fullName evidence="14">Uncharacterized protein</fullName>
    </submittedName>
</protein>
<evidence type="ECO:0000313" key="15">
    <source>
        <dbReference type="Proteomes" id="UP001168821"/>
    </source>
</evidence>
<comment type="subcellular location">
    <subcellularLocation>
        <location evidence="1">Membrane</location>
        <topology evidence="1">Multi-pass membrane protein</topology>
    </subcellularLocation>
</comment>
<feature type="transmembrane region" description="Helical" evidence="13">
    <location>
        <begin position="329"/>
        <end position="351"/>
    </location>
</feature>
<keyword evidence="3 12" id="KW-0813">Transport</keyword>
<dbReference type="PANTHER" id="PTHR11690:SF288">
    <property type="entry name" value="AMILORIDE-SENSITIVE NA+ CHANNEL-RELATED"/>
    <property type="match status" value="1"/>
</dbReference>
<evidence type="ECO:0000256" key="1">
    <source>
        <dbReference type="ARBA" id="ARBA00004141"/>
    </source>
</evidence>
<evidence type="ECO:0000256" key="4">
    <source>
        <dbReference type="ARBA" id="ARBA00022461"/>
    </source>
</evidence>
<evidence type="ECO:0000313" key="14">
    <source>
        <dbReference type="EMBL" id="KAJ3664698.1"/>
    </source>
</evidence>
<evidence type="ECO:0000256" key="12">
    <source>
        <dbReference type="RuleBase" id="RU000679"/>
    </source>
</evidence>
<evidence type="ECO:0000256" key="13">
    <source>
        <dbReference type="SAM" id="Phobius"/>
    </source>
</evidence>
<accession>A0AA38IZN1</accession>
<keyword evidence="10 12" id="KW-0739">Sodium transport</keyword>
<evidence type="ECO:0000256" key="5">
    <source>
        <dbReference type="ARBA" id="ARBA00022692"/>
    </source>
</evidence>